<organism evidence="2 3">
    <name type="scientific">Salinirubrum litoreum</name>
    <dbReference type="NCBI Taxonomy" id="1126234"/>
    <lineage>
        <taxon>Archaea</taxon>
        <taxon>Methanobacteriati</taxon>
        <taxon>Methanobacteriota</taxon>
        <taxon>Stenosarchaea group</taxon>
        <taxon>Halobacteria</taxon>
        <taxon>Halobacteriales</taxon>
        <taxon>Haloferacaceae</taxon>
        <taxon>Salinirubrum</taxon>
    </lineage>
</organism>
<dbReference type="PROSITE" id="PS51257">
    <property type="entry name" value="PROKAR_LIPOPROTEIN"/>
    <property type="match status" value="1"/>
</dbReference>
<name>A0ABD5REZ4_9EURY</name>
<dbReference type="EMBL" id="JBHSKX010000002">
    <property type="protein sequence ID" value="MFC5368561.1"/>
    <property type="molecule type" value="Genomic_DNA"/>
</dbReference>
<reference evidence="2 3" key="1">
    <citation type="journal article" date="2019" name="Int. J. Syst. Evol. Microbiol.">
        <title>The Global Catalogue of Microorganisms (GCM) 10K type strain sequencing project: providing services to taxonomists for standard genome sequencing and annotation.</title>
        <authorList>
            <consortium name="The Broad Institute Genomics Platform"/>
            <consortium name="The Broad Institute Genome Sequencing Center for Infectious Disease"/>
            <person name="Wu L."/>
            <person name="Ma J."/>
        </authorList>
    </citation>
    <scope>NUCLEOTIDE SEQUENCE [LARGE SCALE GENOMIC DNA]</scope>
    <source>
        <strain evidence="2 3">CGMCC 1.12237</strain>
    </source>
</reference>
<evidence type="ECO:0000256" key="1">
    <source>
        <dbReference type="SAM" id="Coils"/>
    </source>
</evidence>
<dbReference type="Proteomes" id="UP001596201">
    <property type="component" value="Unassembled WGS sequence"/>
</dbReference>
<sequence length="204" mass="22705">MERRELLALAGLTGLSGCLGYDVVESEQTTQRKVRIAELEAKLDRRDEQIVSMDDRIADLEAEIRRLRRQQRGPRINRVSLVDGWEQLGDVVHRSVDELPAGEDAELAVNYFYPVHRRGGSGRAEVAETIELTNLDGETVARERRLIELFLDPDQRLAESVLELDTSSLPPGQYSAVAQIRDLVTGISAEPEGTVVTVSSSTHD</sequence>
<protein>
    <submittedName>
        <fullName evidence="2">Uncharacterized protein</fullName>
    </submittedName>
</protein>
<evidence type="ECO:0000313" key="3">
    <source>
        <dbReference type="Proteomes" id="UP001596201"/>
    </source>
</evidence>
<gene>
    <name evidence="2" type="ORF">ACFPJ5_16670</name>
</gene>
<proteinExistence type="predicted"/>
<keyword evidence="3" id="KW-1185">Reference proteome</keyword>
<dbReference type="AlphaFoldDB" id="A0ABD5REZ4"/>
<keyword evidence="1" id="KW-0175">Coiled coil</keyword>
<accession>A0ABD5REZ4</accession>
<evidence type="ECO:0000313" key="2">
    <source>
        <dbReference type="EMBL" id="MFC5368561.1"/>
    </source>
</evidence>
<comment type="caution">
    <text evidence="2">The sequence shown here is derived from an EMBL/GenBank/DDBJ whole genome shotgun (WGS) entry which is preliminary data.</text>
</comment>
<feature type="coiled-coil region" evidence="1">
    <location>
        <begin position="36"/>
        <end position="70"/>
    </location>
</feature>
<dbReference type="RefSeq" id="WP_227230833.1">
    <property type="nucleotide sequence ID" value="NZ_JAJCVJ010000002.1"/>
</dbReference>